<dbReference type="InterPro" id="IPR036049">
    <property type="entry name" value="Ribosomal_uL29_sf"/>
</dbReference>
<evidence type="ECO:0000313" key="4">
    <source>
        <dbReference type="EMBL" id="SVA45735.1"/>
    </source>
</evidence>
<dbReference type="AlphaFoldDB" id="A0A381VZM3"/>
<dbReference type="GO" id="GO:0003735">
    <property type="term" value="F:structural constituent of ribosome"/>
    <property type="evidence" value="ECO:0007669"/>
    <property type="project" value="InterPro"/>
</dbReference>
<feature type="non-terminal residue" evidence="4">
    <location>
        <position position="42"/>
    </location>
</feature>
<comment type="similarity">
    <text evidence="1">Belongs to the universal ribosomal protein uL29 family.</text>
</comment>
<evidence type="ECO:0000256" key="3">
    <source>
        <dbReference type="ARBA" id="ARBA00023274"/>
    </source>
</evidence>
<dbReference type="SUPFAM" id="SSF46561">
    <property type="entry name" value="Ribosomal protein L29 (L29p)"/>
    <property type="match status" value="1"/>
</dbReference>
<dbReference type="GO" id="GO:0006412">
    <property type="term" value="P:translation"/>
    <property type="evidence" value="ECO:0007669"/>
    <property type="project" value="InterPro"/>
</dbReference>
<dbReference type="Pfam" id="PF00831">
    <property type="entry name" value="Ribosomal_L29"/>
    <property type="match status" value="1"/>
</dbReference>
<name>A0A381VZM3_9ZZZZ</name>
<organism evidence="4">
    <name type="scientific">marine metagenome</name>
    <dbReference type="NCBI Taxonomy" id="408172"/>
    <lineage>
        <taxon>unclassified sequences</taxon>
        <taxon>metagenomes</taxon>
        <taxon>ecological metagenomes</taxon>
    </lineage>
</organism>
<reference evidence="4" key="1">
    <citation type="submission" date="2018-05" db="EMBL/GenBank/DDBJ databases">
        <authorList>
            <person name="Lanie J.A."/>
            <person name="Ng W.-L."/>
            <person name="Kazmierczak K.M."/>
            <person name="Andrzejewski T.M."/>
            <person name="Davidsen T.M."/>
            <person name="Wayne K.J."/>
            <person name="Tettelin H."/>
            <person name="Glass J.I."/>
            <person name="Rusch D."/>
            <person name="Podicherti R."/>
            <person name="Tsui H.-C.T."/>
            <person name="Winkler M.E."/>
        </authorList>
    </citation>
    <scope>NUCLEOTIDE SEQUENCE</scope>
</reference>
<keyword evidence="2" id="KW-0689">Ribosomal protein</keyword>
<proteinExistence type="inferred from homology"/>
<dbReference type="GO" id="GO:1990904">
    <property type="term" value="C:ribonucleoprotein complex"/>
    <property type="evidence" value="ECO:0007669"/>
    <property type="project" value="UniProtKB-KW"/>
</dbReference>
<sequence>MKTSNLNELNYSELVEKLSDNLEAVQNLRFQQALQQLEDSTQ</sequence>
<evidence type="ECO:0000256" key="1">
    <source>
        <dbReference type="ARBA" id="ARBA00009254"/>
    </source>
</evidence>
<protein>
    <submittedName>
        <fullName evidence="4">Uncharacterized protein</fullName>
    </submittedName>
</protein>
<dbReference type="Gene3D" id="1.10.287.310">
    <property type="match status" value="1"/>
</dbReference>
<accession>A0A381VZM3</accession>
<dbReference type="InterPro" id="IPR001854">
    <property type="entry name" value="Ribosomal_uL29"/>
</dbReference>
<gene>
    <name evidence="4" type="ORF">METZ01_LOCUS98589</name>
</gene>
<keyword evidence="3" id="KW-0687">Ribonucleoprotein</keyword>
<evidence type="ECO:0000256" key="2">
    <source>
        <dbReference type="ARBA" id="ARBA00022980"/>
    </source>
</evidence>
<dbReference type="GO" id="GO:0005840">
    <property type="term" value="C:ribosome"/>
    <property type="evidence" value="ECO:0007669"/>
    <property type="project" value="UniProtKB-KW"/>
</dbReference>
<dbReference type="EMBL" id="UINC01010265">
    <property type="protein sequence ID" value="SVA45735.1"/>
    <property type="molecule type" value="Genomic_DNA"/>
</dbReference>